<dbReference type="AlphaFoldDB" id="A0AAV5UR75"/>
<evidence type="ECO:0000313" key="1">
    <source>
        <dbReference type="EMBL" id="GMT09631.1"/>
    </source>
</evidence>
<dbReference type="EMBL" id="BTSY01000001">
    <property type="protein sequence ID" value="GMT09631.1"/>
    <property type="molecule type" value="Genomic_DNA"/>
</dbReference>
<gene>
    <name evidence="1" type="ORF">PFISCL1PPCAC_928</name>
</gene>
<organism evidence="1 2">
    <name type="scientific">Pristionchus fissidentatus</name>
    <dbReference type="NCBI Taxonomy" id="1538716"/>
    <lineage>
        <taxon>Eukaryota</taxon>
        <taxon>Metazoa</taxon>
        <taxon>Ecdysozoa</taxon>
        <taxon>Nematoda</taxon>
        <taxon>Chromadorea</taxon>
        <taxon>Rhabditida</taxon>
        <taxon>Rhabditina</taxon>
        <taxon>Diplogasteromorpha</taxon>
        <taxon>Diplogasteroidea</taxon>
        <taxon>Neodiplogasteridae</taxon>
        <taxon>Pristionchus</taxon>
    </lineage>
</organism>
<keyword evidence="2" id="KW-1185">Reference proteome</keyword>
<feature type="non-terminal residue" evidence="1">
    <location>
        <position position="137"/>
    </location>
</feature>
<evidence type="ECO:0000313" key="2">
    <source>
        <dbReference type="Proteomes" id="UP001432322"/>
    </source>
</evidence>
<accession>A0AAV5UR75</accession>
<dbReference type="Proteomes" id="UP001432322">
    <property type="component" value="Unassembled WGS sequence"/>
</dbReference>
<protein>
    <submittedName>
        <fullName evidence="1">Uncharacterized protein</fullName>
    </submittedName>
</protein>
<feature type="non-terminal residue" evidence="1">
    <location>
        <position position="1"/>
    </location>
</feature>
<reference evidence="1" key="1">
    <citation type="submission" date="2023-10" db="EMBL/GenBank/DDBJ databases">
        <title>Genome assembly of Pristionchus species.</title>
        <authorList>
            <person name="Yoshida K."/>
            <person name="Sommer R.J."/>
        </authorList>
    </citation>
    <scope>NUCLEOTIDE SEQUENCE</scope>
    <source>
        <strain evidence="1">RS5133</strain>
    </source>
</reference>
<comment type="caution">
    <text evidence="1">The sequence shown here is derived from an EMBL/GenBank/DDBJ whole genome shotgun (WGS) entry which is preliminary data.</text>
</comment>
<sequence>GAGAALDTGAIAEGMIEGAAIRLGRLRFIGAGGRSSRLRLGEEDGQLLDAIGFGRLVREDVRGKGGHVGATNPVGGCTRNTLAKVQRIWNQHRLAALLVILMSTYVDFPLFPHAKLMVSGVISTSFGGGGRDAAAIL</sequence>
<name>A0AAV5UR75_9BILA</name>
<proteinExistence type="predicted"/>